<name>A0A644W707_9ZZZZ</name>
<dbReference type="AlphaFoldDB" id="A0A644W707"/>
<reference evidence="2" key="1">
    <citation type="submission" date="2019-08" db="EMBL/GenBank/DDBJ databases">
        <authorList>
            <person name="Kucharzyk K."/>
            <person name="Murdoch R.W."/>
            <person name="Higgins S."/>
            <person name="Loffler F."/>
        </authorList>
    </citation>
    <scope>NUCLEOTIDE SEQUENCE</scope>
</reference>
<gene>
    <name evidence="2" type="ORF">SDC9_45575</name>
</gene>
<feature type="domain" description="Phospholipase C/D" evidence="1">
    <location>
        <begin position="5"/>
        <end position="158"/>
    </location>
</feature>
<accession>A0A644W707</accession>
<organism evidence="2">
    <name type="scientific">bioreactor metagenome</name>
    <dbReference type="NCBI Taxonomy" id="1076179"/>
    <lineage>
        <taxon>unclassified sequences</taxon>
        <taxon>metagenomes</taxon>
        <taxon>ecological metagenomes</taxon>
    </lineage>
</organism>
<dbReference type="Pfam" id="PF00882">
    <property type="entry name" value="Zn_dep_PLPC"/>
    <property type="match status" value="1"/>
</dbReference>
<proteinExistence type="predicted"/>
<sequence length="197" mass="23498">MMMNTHKALAQKFINSVEEDKVFIINEGHFIWGNLKPDSVSKYKFKKHYIDESFDMITKKIEFLSSLTLDDIYNRYSPNKFNQELGVVCHFLCDYFCIPHFQRWEFKSANAMKEHVLYENDLNKFSKSYNIKQDINYHLTSEEIRKYIMNLQKEYQGKISYEKDLLFASHICTTVINMVLNEVVLNQKLKEHIALVI</sequence>
<dbReference type="Gene3D" id="1.10.575.10">
    <property type="entry name" value="P1 Nuclease"/>
    <property type="match status" value="1"/>
</dbReference>
<comment type="caution">
    <text evidence="2">The sequence shown here is derived from an EMBL/GenBank/DDBJ whole genome shotgun (WGS) entry which is preliminary data.</text>
</comment>
<dbReference type="EMBL" id="VSSQ01000661">
    <property type="protein sequence ID" value="MPL99358.1"/>
    <property type="molecule type" value="Genomic_DNA"/>
</dbReference>
<evidence type="ECO:0000313" key="2">
    <source>
        <dbReference type="EMBL" id="MPL99358.1"/>
    </source>
</evidence>
<dbReference type="InterPro" id="IPR008947">
    <property type="entry name" value="PLipase_C/P1_nuclease_dom_sf"/>
</dbReference>
<dbReference type="SUPFAM" id="SSF48537">
    <property type="entry name" value="Phospholipase C/P1 nuclease"/>
    <property type="match status" value="1"/>
</dbReference>
<evidence type="ECO:0000259" key="1">
    <source>
        <dbReference type="Pfam" id="PF00882"/>
    </source>
</evidence>
<dbReference type="GO" id="GO:0016788">
    <property type="term" value="F:hydrolase activity, acting on ester bonds"/>
    <property type="evidence" value="ECO:0007669"/>
    <property type="project" value="InterPro"/>
</dbReference>
<dbReference type="InterPro" id="IPR029002">
    <property type="entry name" value="PLPC/GPLD1"/>
</dbReference>
<protein>
    <recommendedName>
        <fullName evidence="1">Phospholipase C/D domain-containing protein</fullName>
    </recommendedName>
</protein>